<evidence type="ECO:0000256" key="5">
    <source>
        <dbReference type="SAM" id="Coils"/>
    </source>
</evidence>
<dbReference type="FunFam" id="1.20.5.500:FF:000001">
    <property type="entry name" value="Type II keratin 23"/>
    <property type="match status" value="1"/>
</dbReference>
<evidence type="ECO:0000313" key="9">
    <source>
        <dbReference type="Proteomes" id="UP001152622"/>
    </source>
</evidence>
<dbReference type="SUPFAM" id="SSF64593">
    <property type="entry name" value="Intermediate filament protein, coiled coil region"/>
    <property type="match status" value="2"/>
</dbReference>
<protein>
    <recommendedName>
        <fullName evidence="7">IF rod domain-containing protein</fullName>
    </recommendedName>
</protein>
<feature type="coiled-coil region" evidence="5">
    <location>
        <begin position="100"/>
        <end position="232"/>
    </location>
</feature>
<feature type="compositionally biased region" description="Polar residues" evidence="6">
    <location>
        <begin position="408"/>
        <end position="431"/>
    </location>
</feature>
<evidence type="ECO:0000313" key="8">
    <source>
        <dbReference type="EMBL" id="KAJ8365802.1"/>
    </source>
</evidence>
<dbReference type="FunFam" id="1.20.5.170:FF:000002">
    <property type="entry name" value="Type I keratin KA11"/>
    <property type="match status" value="1"/>
</dbReference>
<keyword evidence="9" id="KW-1185">Reference proteome</keyword>
<evidence type="ECO:0000259" key="7">
    <source>
        <dbReference type="PROSITE" id="PS51842"/>
    </source>
</evidence>
<dbReference type="Pfam" id="PF04732">
    <property type="entry name" value="Filament_head"/>
    <property type="match status" value="1"/>
</dbReference>
<dbReference type="Gene3D" id="1.20.5.500">
    <property type="entry name" value="Single helix bin"/>
    <property type="match status" value="1"/>
</dbReference>
<dbReference type="OrthoDB" id="2441647at2759"/>
<feature type="region of interest" description="Disordered" evidence="6">
    <location>
        <begin position="408"/>
        <end position="463"/>
    </location>
</feature>
<dbReference type="Gene3D" id="1.20.5.1160">
    <property type="entry name" value="Vasodilator-stimulated phosphoprotein"/>
    <property type="match status" value="1"/>
</dbReference>
<dbReference type="GO" id="GO:0045109">
    <property type="term" value="P:intermediate filament organization"/>
    <property type="evidence" value="ECO:0007669"/>
    <property type="project" value="TreeGrafter"/>
</dbReference>
<evidence type="ECO:0000256" key="6">
    <source>
        <dbReference type="SAM" id="MobiDB-lite"/>
    </source>
</evidence>
<sequence length="493" mass="56579">MSYGSDLYSSSSYRKIFGDSPRYSASPSRLSSATSSRSSMSSSGFRSQSLSRSGASSLGSYKKAGRSSFSPLRSEGFDLAQSAVLNNEFKIVRTNEKEQMQGLNDRFAMFIEKVRNLEQQNKVLETELVALRQRQSEPSRLADLYQQELRELRSQLEEVNAEKSQILIERDNIEEELQKLRSKYEDEFRAREEAEQTLKAFKKDVDDATMVRLDLEKKVESLLDEINFLRKVHEEEVTELMNMIQASQVSVEMEVSKPDLTSALKEIRGQYETMASQNLHSAEEWYKSKFADLSDHASKSNETIRASREEINEFRRQLQSKTIEIESIKGTNESLERQLREMEDRHDNEMITFQDTVGQLEDELRATKTEMARHLREYQDLLNVKMALDIEIAAYRKLLEGEETRFSTGITYPTHSSGPSLNYGYQTRAYTSSSSSSKSSKKDDKEEEHRSKPPAKAVSQRETFEEIIEETIVSTKKVEKNEPGDVYSAGQKN</sequence>
<dbReference type="InterPro" id="IPR006821">
    <property type="entry name" value="Intermed_filament_DNA-bd"/>
</dbReference>
<dbReference type="Pfam" id="PF00038">
    <property type="entry name" value="Filament"/>
    <property type="match status" value="1"/>
</dbReference>
<feature type="coiled-coil region" evidence="5">
    <location>
        <begin position="297"/>
        <end position="377"/>
    </location>
</feature>
<dbReference type="InterPro" id="IPR018039">
    <property type="entry name" value="IF_conserved"/>
</dbReference>
<organism evidence="8 9">
    <name type="scientific">Synaphobranchus kaupii</name>
    <name type="common">Kaup's arrowtooth eel</name>
    <dbReference type="NCBI Taxonomy" id="118154"/>
    <lineage>
        <taxon>Eukaryota</taxon>
        <taxon>Metazoa</taxon>
        <taxon>Chordata</taxon>
        <taxon>Craniata</taxon>
        <taxon>Vertebrata</taxon>
        <taxon>Euteleostomi</taxon>
        <taxon>Actinopterygii</taxon>
        <taxon>Neopterygii</taxon>
        <taxon>Teleostei</taxon>
        <taxon>Anguilliformes</taxon>
        <taxon>Synaphobranchidae</taxon>
        <taxon>Synaphobranchus</taxon>
    </lineage>
</organism>
<evidence type="ECO:0000256" key="4">
    <source>
        <dbReference type="RuleBase" id="RU000685"/>
    </source>
</evidence>
<dbReference type="FunFam" id="1.20.5.1160:FF:000001">
    <property type="entry name" value="Keratin type II"/>
    <property type="match status" value="1"/>
</dbReference>
<keyword evidence="2 5" id="KW-0175">Coiled coil</keyword>
<dbReference type="PROSITE" id="PS51842">
    <property type="entry name" value="IF_ROD_2"/>
    <property type="match status" value="1"/>
</dbReference>
<feature type="compositionally biased region" description="Low complexity" evidence="6">
    <location>
        <begin position="20"/>
        <end position="60"/>
    </location>
</feature>
<comment type="caution">
    <text evidence="8">The sequence shown here is derived from an EMBL/GenBank/DDBJ whole genome shotgun (WGS) entry which is preliminary data.</text>
</comment>
<dbReference type="PANTHER" id="PTHR45652">
    <property type="entry name" value="GLIAL FIBRILLARY ACIDIC PROTEIN"/>
    <property type="match status" value="1"/>
</dbReference>
<dbReference type="EMBL" id="JAINUF010000004">
    <property type="protein sequence ID" value="KAJ8365802.1"/>
    <property type="molecule type" value="Genomic_DNA"/>
</dbReference>
<dbReference type="InterPro" id="IPR039008">
    <property type="entry name" value="IF_rod_dom"/>
</dbReference>
<feature type="compositionally biased region" description="Basic and acidic residues" evidence="6">
    <location>
        <begin position="440"/>
        <end position="451"/>
    </location>
</feature>
<feature type="domain" description="IF rod" evidence="7">
    <location>
        <begin position="96"/>
        <end position="406"/>
    </location>
</feature>
<dbReference type="PANTHER" id="PTHR45652:SF18">
    <property type="entry name" value="ALPHA-INTERNEXIN"/>
    <property type="match status" value="1"/>
</dbReference>
<gene>
    <name evidence="8" type="ORF">SKAU_G00146330</name>
</gene>
<feature type="region of interest" description="Disordered" evidence="6">
    <location>
        <begin position="18"/>
        <end position="61"/>
    </location>
</feature>
<accession>A0A9Q1FU93</accession>
<proteinExistence type="inferred from homology"/>
<dbReference type="GO" id="GO:0005737">
    <property type="term" value="C:cytoplasm"/>
    <property type="evidence" value="ECO:0007669"/>
    <property type="project" value="TreeGrafter"/>
</dbReference>
<comment type="similarity">
    <text evidence="3 4">Belongs to the intermediate filament family.</text>
</comment>
<dbReference type="AlphaFoldDB" id="A0A9Q1FU93"/>
<dbReference type="PROSITE" id="PS00226">
    <property type="entry name" value="IF_ROD_1"/>
    <property type="match status" value="1"/>
</dbReference>
<feature type="region of interest" description="Disordered" evidence="6">
    <location>
        <begin position="474"/>
        <end position="493"/>
    </location>
</feature>
<dbReference type="GO" id="GO:0099184">
    <property type="term" value="F:structural constituent of postsynaptic intermediate filament cytoskeleton"/>
    <property type="evidence" value="ECO:0007669"/>
    <property type="project" value="TreeGrafter"/>
</dbReference>
<name>A0A9Q1FU93_SYNKA</name>
<reference evidence="8" key="1">
    <citation type="journal article" date="2023" name="Science">
        <title>Genome structures resolve the early diversification of teleost fishes.</title>
        <authorList>
            <person name="Parey E."/>
            <person name="Louis A."/>
            <person name="Montfort J."/>
            <person name="Bouchez O."/>
            <person name="Roques C."/>
            <person name="Iampietro C."/>
            <person name="Lluch J."/>
            <person name="Castinel A."/>
            <person name="Donnadieu C."/>
            <person name="Desvignes T."/>
            <person name="Floi Bucao C."/>
            <person name="Jouanno E."/>
            <person name="Wen M."/>
            <person name="Mejri S."/>
            <person name="Dirks R."/>
            <person name="Jansen H."/>
            <person name="Henkel C."/>
            <person name="Chen W.J."/>
            <person name="Zahm M."/>
            <person name="Cabau C."/>
            <person name="Klopp C."/>
            <person name="Thompson A.W."/>
            <person name="Robinson-Rechavi M."/>
            <person name="Braasch I."/>
            <person name="Lecointre G."/>
            <person name="Bobe J."/>
            <person name="Postlethwait J.H."/>
            <person name="Berthelot C."/>
            <person name="Roest Crollius H."/>
            <person name="Guiguen Y."/>
        </authorList>
    </citation>
    <scope>NUCLEOTIDE SEQUENCE</scope>
    <source>
        <strain evidence="8">WJC10195</strain>
    </source>
</reference>
<evidence type="ECO:0000256" key="3">
    <source>
        <dbReference type="ARBA" id="ARBA00061646"/>
    </source>
</evidence>
<keyword evidence="1 4" id="KW-0403">Intermediate filament</keyword>
<dbReference type="GO" id="GO:0005882">
    <property type="term" value="C:intermediate filament"/>
    <property type="evidence" value="ECO:0007669"/>
    <property type="project" value="UniProtKB-KW"/>
</dbReference>
<dbReference type="SMART" id="SM01391">
    <property type="entry name" value="Filament"/>
    <property type="match status" value="1"/>
</dbReference>
<dbReference type="Proteomes" id="UP001152622">
    <property type="component" value="Chromosome 4"/>
</dbReference>
<dbReference type="Gene3D" id="1.20.5.170">
    <property type="match status" value="1"/>
</dbReference>
<evidence type="ECO:0000256" key="2">
    <source>
        <dbReference type="ARBA" id="ARBA00023054"/>
    </source>
</evidence>
<dbReference type="InterPro" id="IPR050405">
    <property type="entry name" value="Intermediate_filament"/>
</dbReference>
<dbReference type="GO" id="GO:0099160">
    <property type="term" value="C:postsynaptic intermediate filament cytoskeleton"/>
    <property type="evidence" value="ECO:0007669"/>
    <property type="project" value="TreeGrafter"/>
</dbReference>
<evidence type="ECO:0000256" key="1">
    <source>
        <dbReference type="ARBA" id="ARBA00022754"/>
    </source>
</evidence>